<gene>
    <name evidence="1" type="ORF">RPERSI_LOCUS23146</name>
</gene>
<feature type="non-terminal residue" evidence="1">
    <location>
        <position position="1"/>
    </location>
</feature>
<accession>A0ACA9RUE9</accession>
<name>A0ACA9RUE9_9GLOM</name>
<dbReference type="EMBL" id="CAJVQC010071618">
    <property type="protein sequence ID" value="CAG8810749.1"/>
    <property type="molecule type" value="Genomic_DNA"/>
</dbReference>
<organism evidence="1 2">
    <name type="scientific">Racocetra persica</name>
    <dbReference type="NCBI Taxonomy" id="160502"/>
    <lineage>
        <taxon>Eukaryota</taxon>
        <taxon>Fungi</taxon>
        <taxon>Fungi incertae sedis</taxon>
        <taxon>Mucoromycota</taxon>
        <taxon>Glomeromycotina</taxon>
        <taxon>Glomeromycetes</taxon>
        <taxon>Diversisporales</taxon>
        <taxon>Gigasporaceae</taxon>
        <taxon>Racocetra</taxon>
    </lineage>
</organism>
<evidence type="ECO:0000313" key="2">
    <source>
        <dbReference type="Proteomes" id="UP000789920"/>
    </source>
</evidence>
<protein>
    <submittedName>
        <fullName evidence="1">34345_t:CDS:1</fullName>
    </submittedName>
</protein>
<proteinExistence type="predicted"/>
<reference evidence="1" key="1">
    <citation type="submission" date="2021-06" db="EMBL/GenBank/DDBJ databases">
        <authorList>
            <person name="Kallberg Y."/>
            <person name="Tangrot J."/>
            <person name="Rosling A."/>
        </authorList>
    </citation>
    <scope>NUCLEOTIDE SEQUENCE</scope>
    <source>
        <strain evidence="1">MA461A</strain>
    </source>
</reference>
<sequence length="142" mass="16365">KEVRANGAIALDTKEKALQRAREMKNEVENGHVVVHDEHGRKVTEDKDNIYVEIDLPGIKKEETKIEVYENILRISGNRKEKLKRENAKQHYSEVFYGSFTREFVLPAAVEKEKIKARYEDGVLFIAIPKTTKGQAQIVEIE</sequence>
<dbReference type="Proteomes" id="UP000789920">
    <property type="component" value="Unassembled WGS sequence"/>
</dbReference>
<evidence type="ECO:0000313" key="1">
    <source>
        <dbReference type="EMBL" id="CAG8810749.1"/>
    </source>
</evidence>
<comment type="caution">
    <text evidence="1">The sequence shown here is derived from an EMBL/GenBank/DDBJ whole genome shotgun (WGS) entry which is preliminary data.</text>
</comment>
<keyword evidence="2" id="KW-1185">Reference proteome</keyword>